<keyword evidence="5" id="KW-1185">Reference proteome</keyword>
<dbReference type="AlphaFoldDB" id="A0A269XUA6"/>
<accession>A0A269XUA6</accession>
<feature type="chain" id="PRO_5013057646" description="Transglycosylase SLT domain-containing protein" evidence="2">
    <location>
        <begin position="20"/>
        <end position="238"/>
    </location>
</feature>
<protein>
    <recommendedName>
        <fullName evidence="3">Transglycosylase SLT domain-containing protein</fullName>
    </recommendedName>
</protein>
<proteinExistence type="inferred from homology"/>
<evidence type="ECO:0000313" key="4">
    <source>
        <dbReference type="EMBL" id="PAK76858.1"/>
    </source>
</evidence>
<comment type="similarity">
    <text evidence="1">Belongs to the virb1 family.</text>
</comment>
<keyword evidence="2" id="KW-0732">Signal</keyword>
<sequence length="238" mass="24200">MAGPALLLVVCALSHAARASGYEQIVPSIRETGAPTFVYSGGGGTSGEASATSQTSSYTGAWGDTDAMASLLKQTYGSDAVAAAKAAGINPDTLAAFGQIESHYQNTGNATSSAQGVWQITNGTWEEYAAKAGVSDAQRNDPAAQAKVASAIISDYATSVSRSTHNSVTGAQAYGAYMFGPSAGSQMAVESNSSRPLSDFVSAKTLAANNMSNWTVGQYYATVSQRMGTGASEAVTTS</sequence>
<dbReference type="SUPFAM" id="SSF53955">
    <property type="entry name" value="Lysozyme-like"/>
    <property type="match status" value="1"/>
</dbReference>
<dbReference type="OrthoDB" id="7226137at2"/>
<feature type="signal peptide" evidence="2">
    <location>
        <begin position="1"/>
        <end position="19"/>
    </location>
</feature>
<feature type="domain" description="Transglycosylase SLT" evidence="3">
    <location>
        <begin position="82"/>
        <end position="183"/>
    </location>
</feature>
<dbReference type="Gene3D" id="1.10.530.10">
    <property type="match status" value="1"/>
</dbReference>
<gene>
    <name evidence="4" type="ORF">B8X00_12745</name>
</gene>
<name>A0A269XUA6_9PROT</name>
<evidence type="ECO:0000313" key="5">
    <source>
        <dbReference type="Proteomes" id="UP000216151"/>
    </source>
</evidence>
<organism evidence="4 5">
    <name type="scientific">Acetobacter fabarum</name>
    <dbReference type="NCBI Taxonomy" id="483199"/>
    <lineage>
        <taxon>Bacteria</taxon>
        <taxon>Pseudomonadati</taxon>
        <taxon>Pseudomonadota</taxon>
        <taxon>Alphaproteobacteria</taxon>
        <taxon>Acetobacterales</taxon>
        <taxon>Acetobacteraceae</taxon>
        <taxon>Acetobacter</taxon>
    </lineage>
</organism>
<reference evidence="4 5" key="1">
    <citation type="submission" date="2017-04" db="EMBL/GenBank/DDBJ databases">
        <title>Kefir bacterial isolates.</title>
        <authorList>
            <person name="Kim Y."/>
            <person name="Blasche S."/>
            <person name="Patil K.R."/>
        </authorList>
    </citation>
    <scope>NUCLEOTIDE SEQUENCE [LARGE SCALE GENOMIC DNA]</scope>
    <source>
        <strain evidence="4 5">KR</strain>
    </source>
</reference>
<dbReference type="InterPro" id="IPR008258">
    <property type="entry name" value="Transglycosylase_SLT_dom_1"/>
</dbReference>
<dbReference type="Pfam" id="PF01464">
    <property type="entry name" value="SLT"/>
    <property type="match status" value="1"/>
</dbReference>
<dbReference type="Proteomes" id="UP000216151">
    <property type="component" value="Unassembled WGS sequence"/>
</dbReference>
<dbReference type="InterPro" id="IPR023346">
    <property type="entry name" value="Lysozyme-like_dom_sf"/>
</dbReference>
<evidence type="ECO:0000256" key="2">
    <source>
        <dbReference type="SAM" id="SignalP"/>
    </source>
</evidence>
<comment type="caution">
    <text evidence="4">The sequence shown here is derived from an EMBL/GenBank/DDBJ whole genome shotgun (WGS) entry which is preliminary data.</text>
</comment>
<evidence type="ECO:0000259" key="3">
    <source>
        <dbReference type="Pfam" id="PF01464"/>
    </source>
</evidence>
<evidence type="ECO:0000256" key="1">
    <source>
        <dbReference type="ARBA" id="ARBA00009387"/>
    </source>
</evidence>
<dbReference type="EMBL" id="NCXK01000039">
    <property type="protein sequence ID" value="PAK76858.1"/>
    <property type="molecule type" value="Genomic_DNA"/>
</dbReference>